<feature type="region of interest" description="Disordered" evidence="1">
    <location>
        <begin position="1"/>
        <end position="28"/>
    </location>
</feature>
<dbReference type="AlphaFoldDB" id="A0A3G6J4R3"/>
<dbReference type="RefSeq" id="WP_123926408.1">
    <property type="nucleotide sequence ID" value="NZ_CP033896.1"/>
</dbReference>
<protein>
    <recommendedName>
        <fullName evidence="4">Hydrolase</fullName>
    </recommendedName>
</protein>
<gene>
    <name evidence="2" type="ORF">CCHOA_02645</name>
</gene>
<feature type="compositionally biased region" description="Acidic residues" evidence="1">
    <location>
        <begin position="13"/>
        <end position="22"/>
    </location>
</feature>
<evidence type="ECO:0008006" key="4">
    <source>
        <dbReference type="Google" id="ProtNLM"/>
    </source>
</evidence>
<reference evidence="2 3" key="1">
    <citation type="submission" date="2018-11" db="EMBL/GenBank/DDBJ databases">
        <authorList>
            <person name="Kleinhagauer T."/>
            <person name="Glaeser S.P."/>
            <person name="Spergser J."/>
            <person name="Ruckert C."/>
            <person name="Kaempfer P."/>
            <person name="Busse H.-J."/>
        </authorList>
    </citation>
    <scope>NUCLEOTIDE SEQUENCE [LARGE SCALE GENOMIC DNA]</scope>
    <source>
        <strain evidence="2 3">200CH</strain>
    </source>
</reference>
<dbReference type="NCBIfam" id="TIGR03624">
    <property type="entry name" value="putative hydrolase"/>
    <property type="match status" value="1"/>
</dbReference>
<dbReference type="InterPro" id="IPR042271">
    <property type="entry name" value="Zinicin_2_N"/>
</dbReference>
<keyword evidence="3" id="KW-1185">Reference proteome</keyword>
<dbReference type="OrthoDB" id="8478472at2"/>
<dbReference type="PANTHER" id="PTHR39420:SF2">
    <property type="entry name" value="HYDROLASE"/>
    <property type="match status" value="1"/>
</dbReference>
<feature type="region of interest" description="Disordered" evidence="1">
    <location>
        <begin position="464"/>
        <end position="506"/>
    </location>
</feature>
<dbReference type="InterPro" id="IPR018766">
    <property type="entry name" value="Zinicin_2"/>
</dbReference>
<dbReference type="SUPFAM" id="SSF55486">
    <property type="entry name" value="Metalloproteases ('zincins'), catalytic domain"/>
    <property type="match status" value="1"/>
</dbReference>
<feature type="compositionally biased region" description="Low complexity" evidence="1">
    <location>
        <begin position="475"/>
        <end position="484"/>
    </location>
</feature>
<organism evidence="2 3">
    <name type="scientific">Corynebacterium choanae</name>
    <dbReference type="NCBI Taxonomy" id="1862358"/>
    <lineage>
        <taxon>Bacteria</taxon>
        <taxon>Bacillati</taxon>
        <taxon>Actinomycetota</taxon>
        <taxon>Actinomycetes</taxon>
        <taxon>Mycobacteriales</taxon>
        <taxon>Corynebacteriaceae</taxon>
        <taxon>Corynebacterium</taxon>
    </lineage>
</organism>
<dbReference type="KEGG" id="ccho:CCHOA_02645"/>
<evidence type="ECO:0000313" key="3">
    <source>
        <dbReference type="Proteomes" id="UP000269019"/>
    </source>
</evidence>
<sequence length="506" mass="55305">MASNRFGFHPPRDDDDDNDDLDPNQQPPFASFFFGGPGFNPAGFQPGAAGGPAGSLGDIFSQFGQMFTGMGQAMEQQEPGEPVNYEIAEKVARQTFGRQQTIPAAQVKVAQEAVNLAELWLSGTTDIPASGAVVECWNEIQWMERTLPTWKRLVTPIEARMNEAQLEQMPEQAREFVGPIMAMMGRMSSHSAGLRVGEALAELGQAVLSGNDMGLPVAPKHMVALLPAHILQAADQLHLDRRDVMVYVAAREAARQRLFTHVPWLVEQIVSSVEEYAQGLTIDTSHIEDAARSLNLESGDPQDIQEALQSFQSIDLSPKIRSRNAAATARLETLLALVEGWVDFVVEDALVDRIPATRVVIEAWQRRRATGGSADKAFEAIGGIEIRTPRIQQATELWRRITVAVGSQRRDQVWDHPDFLPDADDIEKPAAFIDQLLDAAEGDEFDPIAEINKLEAMLASGASLEDIDGGSTNNTAADSDTAQPADDDTDKDHTGKDDIDDTSDER</sequence>
<dbReference type="Gene3D" id="1.20.150.30">
    <property type="entry name" value="Zincin-like metallopeptidase, N-terminal domain"/>
    <property type="match status" value="1"/>
</dbReference>
<evidence type="ECO:0000256" key="1">
    <source>
        <dbReference type="SAM" id="MobiDB-lite"/>
    </source>
</evidence>
<dbReference type="Proteomes" id="UP000269019">
    <property type="component" value="Chromosome"/>
</dbReference>
<name>A0A3G6J4R3_9CORY</name>
<evidence type="ECO:0000313" key="2">
    <source>
        <dbReference type="EMBL" id="AZA12946.1"/>
    </source>
</evidence>
<dbReference type="PANTHER" id="PTHR39420">
    <property type="match status" value="1"/>
</dbReference>
<proteinExistence type="predicted"/>
<accession>A0A3G6J4R3</accession>
<dbReference type="Pfam" id="PF10103">
    <property type="entry name" value="Zincin_2"/>
    <property type="match status" value="1"/>
</dbReference>
<dbReference type="EMBL" id="CP033896">
    <property type="protein sequence ID" value="AZA12946.1"/>
    <property type="molecule type" value="Genomic_DNA"/>
</dbReference>